<dbReference type="Pfam" id="PF13649">
    <property type="entry name" value="Methyltransf_25"/>
    <property type="match status" value="1"/>
</dbReference>
<dbReference type="GeneID" id="18910438"/>
<dbReference type="RefSeq" id="XP_007400077.1">
    <property type="nucleotide sequence ID" value="XM_007400015.1"/>
</dbReference>
<name>K5VVT2_PHACS</name>
<evidence type="ECO:0000313" key="4">
    <source>
        <dbReference type="Proteomes" id="UP000008370"/>
    </source>
</evidence>
<organism evidence="3 4">
    <name type="scientific">Phanerochaete carnosa (strain HHB-10118-sp)</name>
    <name type="common">White-rot fungus</name>
    <name type="synonym">Peniophora carnosa</name>
    <dbReference type="NCBI Taxonomy" id="650164"/>
    <lineage>
        <taxon>Eukaryota</taxon>
        <taxon>Fungi</taxon>
        <taxon>Dikarya</taxon>
        <taxon>Basidiomycota</taxon>
        <taxon>Agaricomycotina</taxon>
        <taxon>Agaricomycetes</taxon>
        <taxon>Polyporales</taxon>
        <taxon>Phanerochaetaceae</taxon>
        <taxon>Phanerochaete</taxon>
    </lineage>
</organism>
<proteinExistence type="predicted"/>
<sequence>MSSTASATHSDHSHGSHSRERPDHTHGHDYAGENKKHFDTKAEEVDAIPEFRTLGRDVGASLLRTYPALFDPTATELLDFACGTGLVSFEIAPHVKSLLGVDISSGMVDRFSARAAGLGIAPTKTHAIATELTGSGGELGGAKFDVVLVRLIPGAATRLVRRYLAPLVLAQLRKPSPHVCLLYCISCLSRRSAVLVYRVLSAQPPLHSALYSPSFGPLYLSCRRDSRFHLGLEDTLGALTDATL</sequence>
<feature type="domain" description="Methyltransferase" evidence="2">
    <location>
        <begin position="78"/>
        <end position="149"/>
    </location>
</feature>
<feature type="compositionally biased region" description="Basic and acidic residues" evidence="1">
    <location>
        <begin position="9"/>
        <end position="38"/>
    </location>
</feature>
<dbReference type="InterPro" id="IPR041698">
    <property type="entry name" value="Methyltransf_25"/>
</dbReference>
<dbReference type="InterPro" id="IPR029063">
    <property type="entry name" value="SAM-dependent_MTases_sf"/>
</dbReference>
<dbReference type="InParanoid" id="K5VVT2"/>
<dbReference type="STRING" id="650164.K5VVT2"/>
<feature type="region of interest" description="Disordered" evidence="1">
    <location>
        <begin position="1"/>
        <end position="38"/>
    </location>
</feature>
<dbReference type="SUPFAM" id="SSF53335">
    <property type="entry name" value="S-adenosyl-L-methionine-dependent methyltransferases"/>
    <property type="match status" value="1"/>
</dbReference>
<dbReference type="EMBL" id="JH930477">
    <property type="protein sequence ID" value="EKM50910.1"/>
    <property type="molecule type" value="Genomic_DNA"/>
</dbReference>
<dbReference type="AlphaFoldDB" id="K5VVT2"/>
<dbReference type="Proteomes" id="UP000008370">
    <property type="component" value="Unassembled WGS sequence"/>
</dbReference>
<evidence type="ECO:0000259" key="2">
    <source>
        <dbReference type="Pfam" id="PF13649"/>
    </source>
</evidence>
<protein>
    <recommendedName>
        <fullName evidence="2">Methyltransferase domain-containing protein</fullName>
    </recommendedName>
</protein>
<dbReference type="OrthoDB" id="3647at2759"/>
<dbReference type="HOGENOM" id="CLU_1138346_0_0_1"/>
<keyword evidence="4" id="KW-1185">Reference proteome</keyword>
<evidence type="ECO:0000256" key="1">
    <source>
        <dbReference type="SAM" id="MobiDB-lite"/>
    </source>
</evidence>
<dbReference type="Gene3D" id="3.40.50.150">
    <property type="entry name" value="Vaccinia Virus protein VP39"/>
    <property type="match status" value="1"/>
</dbReference>
<accession>K5VVT2</accession>
<reference evidence="3 4" key="1">
    <citation type="journal article" date="2012" name="BMC Genomics">
        <title>Comparative genomics of the white-rot fungi, Phanerochaete carnosa and P. chrysosporium, to elucidate the genetic basis of the distinct wood types they colonize.</title>
        <authorList>
            <person name="Suzuki H."/>
            <person name="MacDonald J."/>
            <person name="Syed K."/>
            <person name="Salamov A."/>
            <person name="Hori C."/>
            <person name="Aerts A."/>
            <person name="Henrissat B."/>
            <person name="Wiebenga A."/>
            <person name="vanKuyk P.A."/>
            <person name="Barry K."/>
            <person name="Lindquist E."/>
            <person name="LaButti K."/>
            <person name="Lapidus A."/>
            <person name="Lucas S."/>
            <person name="Coutinho P."/>
            <person name="Gong Y."/>
            <person name="Samejima M."/>
            <person name="Mahadevan R."/>
            <person name="Abou-Zaid M."/>
            <person name="de Vries R.P."/>
            <person name="Igarashi K."/>
            <person name="Yadav J.S."/>
            <person name="Grigoriev I.V."/>
            <person name="Master E.R."/>
        </authorList>
    </citation>
    <scope>NUCLEOTIDE SEQUENCE [LARGE SCALE GENOMIC DNA]</scope>
    <source>
        <strain evidence="3 4">HHB-10118-sp</strain>
    </source>
</reference>
<evidence type="ECO:0000313" key="3">
    <source>
        <dbReference type="EMBL" id="EKM50910.1"/>
    </source>
</evidence>
<gene>
    <name evidence="3" type="ORF">PHACADRAFT_187557</name>
</gene>
<dbReference type="KEGG" id="pco:PHACADRAFT_187557"/>